<dbReference type="SUPFAM" id="SSF51322">
    <property type="entry name" value="Cyanovirin-N"/>
    <property type="match status" value="2"/>
</dbReference>
<evidence type="ECO:0000313" key="3">
    <source>
        <dbReference type="Proteomes" id="UP001220324"/>
    </source>
</evidence>
<evidence type="ECO:0000259" key="1">
    <source>
        <dbReference type="SMART" id="SM01111"/>
    </source>
</evidence>
<dbReference type="SMART" id="SM01111">
    <property type="entry name" value="CVNH"/>
    <property type="match status" value="1"/>
</dbReference>
<evidence type="ECO:0000313" key="2">
    <source>
        <dbReference type="EMBL" id="KAJ5547125.1"/>
    </source>
</evidence>
<feature type="domain" description="Cyanovirin-N" evidence="1">
    <location>
        <begin position="258"/>
        <end position="352"/>
    </location>
</feature>
<dbReference type="Proteomes" id="UP001220324">
    <property type="component" value="Unassembled WGS sequence"/>
</dbReference>
<gene>
    <name evidence="2" type="ORF">N7494_004710</name>
</gene>
<accession>A0AAD6GGS7</accession>
<name>A0AAD6GGS7_9EURO</name>
<dbReference type="Pfam" id="PF06985">
    <property type="entry name" value="HET"/>
    <property type="match status" value="1"/>
</dbReference>
<proteinExistence type="predicted"/>
<comment type="caution">
    <text evidence="2">The sequence shown here is derived from an EMBL/GenBank/DDBJ whole genome shotgun (WGS) entry which is preliminary data.</text>
</comment>
<dbReference type="InterPro" id="IPR036673">
    <property type="entry name" value="Cyanovirin-N_sf"/>
</dbReference>
<organism evidence="2 3">
    <name type="scientific">Penicillium frequentans</name>
    <dbReference type="NCBI Taxonomy" id="3151616"/>
    <lineage>
        <taxon>Eukaryota</taxon>
        <taxon>Fungi</taxon>
        <taxon>Dikarya</taxon>
        <taxon>Ascomycota</taxon>
        <taxon>Pezizomycotina</taxon>
        <taxon>Eurotiomycetes</taxon>
        <taxon>Eurotiomycetidae</taxon>
        <taxon>Eurotiales</taxon>
        <taxon>Aspergillaceae</taxon>
        <taxon>Penicillium</taxon>
    </lineage>
</organism>
<dbReference type="InterPro" id="IPR010730">
    <property type="entry name" value="HET"/>
</dbReference>
<protein>
    <recommendedName>
        <fullName evidence="1">Cyanovirin-N domain-containing protein</fullName>
    </recommendedName>
</protein>
<dbReference type="Gene3D" id="2.30.60.10">
    <property type="entry name" value="Cyanovirin-N"/>
    <property type="match status" value="2"/>
</dbReference>
<sequence>MKAIGAAHTDDRFSRILDVGNVSDAPDVNLCLSDGLEQGTKYVTLSHCWGGATSEIPSLTTRNYEKFLQRITITHLPQTFQDAIQLTRHLGIRYLWIDSLCIIQDSREDWLDQSALMGSVYQGSYLNIAATKSTDPSGGLFTTRNPVVITPLRVPMHVTVPVGHAVPQEQGLPFLRLEGESLLVTSSRQPPLESADTELNLDTCLGNSDGNFCPGGANFSRTGRNVELIGTTLYAELKTLCNKWNKSSIELSEVVEVTDRSRFRFKRPSKLSISLYSPQSESYECSLDLNRCLGNSNGAFDVRGRNFALSARHVSLVGTTLYAELRTRDGLWKQDSIQLTTFISWQAGQLRPHKGGCATQVFFDVGTNSYNKWSELVTKSKLHRRGWVLQELLLAPRTVHFTKQQLFWECTMSQSLEEAPTVKVDNKQPLARGTRLDLKTWDVYAPKLLEEPKERVLGLNYIWSSFKALRGRDETHLRKESLAHDSRLLEQTKRMCYGGDNWQPTHPLITYWSMILTTYSSLELTYTQDTLVAISGLAKVLSTRTGISLKTDGNYVAPSWSWASYPGFMAYRGRLDPILETKGAMDLIKVLSVDVEGMMENDNMPFGQVRHGRLRIRGRLLPIKLDLSAWPMGAIRKDALVQFWTGSALEVPVGETFLVPVLFTRWNERLPEATPNSLLLESTNEKGVFRRIGTARLSSLCDLNNLIPELYTAMSRFHEDEDDDTTSEGEADREYAESFTVPFNSSTVEPNPQQEWADDFLKQIRSYTDRYDKVAKGKFASHASSSTSAHSAVAQKLTMMTDTMTSLMSLTQREPSEKLHLDAREMEREMKTQFPGSNIKVCARSAPWSRTNVQKLKPKAAVASHHYLDYIEDDCDMIRYGHFVFEIC</sequence>
<dbReference type="PANTHER" id="PTHR33112:SF10">
    <property type="entry name" value="TOL"/>
    <property type="match status" value="1"/>
</dbReference>
<reference evidence="2 3" key="1">
    <citation type="journal article" date="2023" name="IMA Fungus">
        <title>Comparative genomic study of the Penicillium genus elucidates a diverse pangenome and 15 lateral gene transfer events.</title>
        <authorList>
            <person name="Petersen C."/>
            <person name="Sorensen T."/>
            <person name="Nielsen M.R."/>
            <person name="Sondergaard T.E."/>
            <person name="Sorensen J.L."/>
            <person name="Fitzpatrick D.A."/>
            <person name="Frisvad J.C."/>
            <person name="Nielsen K.L."/>
        </authorList>
    </citation>
    <scope>NUCLEOTIDE SEQUENCE [LARGE SCALE GENOMIC DNA]</scope>
    <source>
        <strain evidence="2 3">IBT 35679</strain>
    </source>
</reference>
<keyword evidence="3" id="KW-1185">Reference proteome</keyword>
<dbReference type="EMBL" id="JAQIZZ010000003">
    <property type="protein sequence ID" value="KAJ5547125.1"/>
    <property type="molecule type" value="Genomic_DNA"/>
</dbReference>
<dbReference type="AlphaFoldDB" id="A0AAD6GGS7"/>
<dbReference type="Pfam" id="PF08881">
    <property type="entry name" value="CVNH"/>
    <property type="match status" value="2"/>
</dbReference>
<dbReference type="PANTHER" id="PTHR33112">
    <property type="entry name" value="DOMAIN PROTEIN, PUTATIVE-RELATED"/>
    <property type="match status" value="1"/>
</dbReference>
<dbReference type="InterPro" id="IPR011058">
    <property type="entry name" value="Cyanovirin-N"/>
</dbReference>